<feature type="transmembrane region" description="Helical" evidence="9">
    <location>
        <begin position="229"/>
        <end position="250"/>
    </location>
</feature>
<gene>
    <name evidence="10" type="primary">adiC</name>
    <name evidence="10" type="ORF">AQUSIP_25800</name>
</gene>
<evidence type="ECO:0000256" key="6">
    <source>
        <dbReference type="ARBA" id="ARBA00022989"/>
    </source>
</evidence>
<keyword evidence="6 9" id="KW-1133">Transmembrane helix</keyword>
<dbReference type="InterPro" id="IPR050367">
    <property type="entry name" value="APC_superfamily"/>
</dbReference>
<dbReference type="Gene3D" id="1.20.1740.10">
    <property type="entry name" value="Amino acid/polyamine transporter I"/>
    <property type="match status" value="1"/>
</dbReference>
<evidence type="ECO:0000256" key="4">
    <source>
        <dbReference type="ARBA" id="ARBA00022475"/>
    </source>
</evidence>
<comment type="function">
    <text evidence="8">Major component of the acid-resistance (AR) system allowing enteric pathogens to survive the acidic environment in the stomach. Exchanges extracellular arginine for its intracellular decarboxylation product agmatine (Agm) thereby expelling intracellular protons. Probably undergoes several conformational states in order to translocate the substrate across the membrane; keeps the substrate accessible to only 1 side of the membrane at a time by opening and closing 3 membrane-internal gates.</text>
</comment>
<feature type="transmembrane region" description="Helical" evidence="9">
    <location>
        <begin position="383"/>
        <end position="406"/>
    </location>
</feature>
<dbReference type="RefSeq" id="WP_148340677.1">
    <property type="nucleotide sequence ID" value="NZ_LR699120.1"/>
</dbReference>
<keyword evidence="4" id="KW-1003">Cell membrane</keyword>
<comment type="subcellular location">
    <subcellularLocation>
        <location evidence="1">Cell membrane</location>
        <topology evidence="1">Multi-pass membrane protein</topology>
    </subcellularLocation>
</comment>
<evidence type="ECO:0000256" key="1">
    <source>
        <dbReference type="ARBA" id="ARBA00004651"/>
    </source>
</evidence>
<dbReference type="PIRSF" id="PIRSF006060">
    <property type="entry name" value="AA_transporter"/>
    <property type="match status" value="1"/>
</dbReference>
<evidence type="ECO:0000256" key="7">
    <source>
        <dbReference type="ARBA" id="ARBA00023136"/>
    </source>
</evidence>
<protein>
    <recommendedName>
        <fullName evidence="3">Arginine/agmatine antiporter</fullName>
    </recommendedName>
</protein>
<organism evidence="10 11">
    <name type="scientific">Aquicella siphonis</name>
    <dbReference type="NCBI Taxonomy" id="254247"/>
    <lineage>
        <taxon>Bacteria</taxon>
        <taxon>Pseudomonadati</taxon>
        <taxon>Pseudomonadota</taxon>
        <taxon>Gammaproteobacteria</taxon>
        <taxon>Legionellales</taxon>
        <taxon>Coxiellaceae</taxon>
        <taxon>Aquicella</taxon>
    </lineage>
</organism>
<evidence type="ECO:0000256" key="9">
    <source>
        <dbReference type="SAM" id="Phobius"/>
    </source>
</evidence>
<dbReference type="GO" id="GO:0005886">
    <property type="term" value="C:plasma membrane"/>
    <property type="evidence" value="ECO:0007669"/>
    <property type="project" value="UniProtKB-SubCell"/>
</dbReference>
<dbReference type="PANTHER" id="PTHR42770:SF18">
    <property type="entry name" value="ARGININE_AGMATINE ANTIPORTER"/>
    <property type="match status" value="1"/>
</dbReference>
<dbReference type="KEGG" id="asip:AQUSIP_25800"/>
<sequence length="438" mass="47328">MDRKALNLPILISLVVGNMIGTGIYVLPASLAEYGTISLFSWVYTSVGAVFLALTFASLNRRYPKTGGPYVYCKQAYGKLAGFIVAYTYWTSNMVSIAGIAVASTGYLGFITPVLDANGPAYNHMTALACELGIVWLFTFINIIGIHTAGIVQLFLTLIKVTPLILVILVGMGSVHLENLTQFTVSHESTFTALSSAAALTFWAFIGLESATVPAENTRGYRDISRATIYGTLATAAIYILSSFVLMGMIPASELKNSQFPFAEAGTMLFGPYSAVLIAICAFISGLGALNVCTLIQGQIVFAAARDHLFPRLFAKLSKRDVPVAGQLLSSTLVTLFLILTIEPTLLKQFNNIALLAALLTLLTYFATTLSELKFIIQSGQSFLRVLFTKSMLIALLAAAYSGWMISSFDAQIVGIALLIILFCIPVYYFIIRKYASA</sequence>
<evidence type="ECO:0000256" key="2">
    <source>
        <dbReference type="ARBA" id="ARBA00008220"/>
    </source>
</evidence>
<keyword evidence="7 9" id="KW-0472">Membrane</keyword>
<feature type="transmembrane region" description="Helical" evidence="9">
    <location>
        <begin position="324"/>
        <end position="347"/>
    </location>
</feature>
<feature type="transmembrane region" description="Helical" evidence="9">
    <location>
        <begin position="122"/>
        <end position="144"/>
    </location>
</feature>
<comment type="similarity">
    <text evidence="2">Belongs to the amino acid-polyamine-organocation (APC) superfamily. Basic amino acid/polyamine antiporter (APA) (TC 2.A.3.2) family.</text>
</comment>
<accession>A0A5E4PLS4</accession>
<keyword evidence="5 9" id="KW-0812">Transmembrane</keyword>
<evidence type="ECO:0000313" key="11">
    <source>
        <dbReference type="Proteomes" id="UP000324194"/>
    </source>
</evidence>
<dbReference type="OrthoDB" id="3185104at2"/>
<dbReference type="AlphaFoldDB" id="A0A5E4PLS4"/>
<dbReference type="Pfam" id="PF13520">
    <property type="entry name" value="AA_permease_2"/>
    <property type="match status" value="1"/>
</dbReference>
<proteinExistence type="inferred from homology"/>
<feature type="transmembrane region" description="Helical" evidence="9">
    <location>
        <begin position="80"/>
        <end position="102"/>
    </location>
</feature>
<evidence type="ECO:0000256" key="8">
    <source>
        <dbReference type="ARBA" id="ARBA00045636"/>
    </source>
</evidence>
<feature type="transmembrane region" description="Helical" evidence="9">
    <location>
        <begin position="270"/>
        <end position="303"/>
    </location>
</feature>
<name>A0A5E4PLS4_9COXI</name>
<reference evidence="10 11" key="1">
    <citation type="submission" date="2019-08" db="EMBL/GenBank/DDBJ databases">
        <authorList>
            <person name="Guy L."/>
        </authorList>
    </citation>
    <scope>NUCLEOTIDE SEQUENCE [LARGE SCALE GENOMIC DNA]</scope>
    <source>
        <strain evidence="10 11">SGT-108</strain>
    </source>
</reference>
<feature type="transmembrane region" description="Helical" evidence="9">
    <location>
        <begin position="353"/>
        <end position="371"/>
    </location>
</feature>
<feature type="transmembrane region" description="Helical" evidence="9">
    <location>
        <begin position="151"/>
        <end position="170"/>
    </location>
</feature>
<evidence type="ECO:0000256" key="5">
    <source>
        <dbReference type="ARBA" id="ARBA00022692"/>
    </source>
</evidence>
<dbReference type="Proteomes" id="UP000324194">
    <property type="component" value="Chromosome 2"/>
</dbReference>
<keyword evidence="11" id="KW-1185">Reference proteome</keyword>
<feature type="transmembrane region" description="Helical" evidence="9">
    <location>
        <begin position="190"/>
        <end position="208"/>
    </location>
</feature>
<feature type="transmembrane region" description="Helical" evidence="9">
    <location>
        <begin position="39"/>
        <end position="59"/>
    </location>
</feature>
<dbReference type="InterPro" id="IPR002293">
    <property type="entry name" value="AA/rel_permease1"/>
</dbReference>
<dbReference type="GO" id="GO:0022857">
    <property type="term" value="F:transmembrane transporter activity"/>
    <property type="evidence" value="ECO:0007669"/>
    <property type="project" value="InterPro"/>
</dbReference>
<evidence type="ECO:0000256" key="3">
    <source>
        <dbReference type="ARBA" id="ARBA00021069"/>
    </source>
</evidence>
<dbReference type="PANTHER" id="PTHR42770">
    <property type="entry name" value="AMINO ACID TRANSPORTER-RELATED"/>
    <property type="match status" value="1"/>
</dbReference>
<evidence type="ECO:0000313" key="10">
    <source>
        <dbReference type="EMBL" id="VVC77253.1"/>
    </source>
</evidence>
<dbReference type="EMBL" id="LR699120">
    <property type="protein sequence ID" value="VVC77253.1"/>
    <property type="molecule type" value="Genomic_DNA"/>
</dbReference>
<feature type="transmembrane region" description="Helical" evidence="9">
    <location>
        <begin position="412"/>
        <end position="432"/>
    </location>
</feature>
<feature type="transmembrane region" description="Helical" evidence="9">
    <location>
        <begin position="7"/>
        <end position="27"/>
    </location>
</feature>